<dbReference type="InterPro" id="IPR017932">
    <property type="entry name" value="GATase_2_dom"/>
</dbReference>
<feature type="non-terminal residue" evidence="17">
    <location>
        <position position="366"/>
    </location>
</feature>
<evidence type="ECO:0000256" key="8">
    <source>
        <dbReference type="ARBA" id="ARBA00022962"/>
    </source>
</evidence>
<keyword evidence="7" id="KW-0479">Metal-binding</keyword>
<accession>A0A0T7FTH1</accession>
<comment type="cofactor">
    <cofactor evidence="1">
        <name>FMN</name>
        <dbReference type="ChEBI" id="CHEBI:58210"/>
    </cofactor>
</comment>
<keyword evidence="6" id="KW-0288">FMN</keyword>
<keyword evidence="10" id="KW-0408">Iron</keyword>
<evidence type="ECO:0000256" key="5">
    <source>
        <dbReference type="ARBA" id="ARBA00022630"/>
    </source>
</evidence>
<protein>
    <submittedName>
        <fullName evidence="17">Glutamate synthase domain 1</fullName>
    </submittedName>
</protein>
<proteinExistence type="inferred from homology"/>
<dbReference type="SUPFAM" id="SSF56235">
    <property type="entry name" value="N-terminal nucleophile aminohydrolases (Ntn hydrolases)"/>
    <property type="match status" value="1"/>
</dbReference>
<comment type="similarity">
    <text evidence="3">Belongs to the glutamate synthase family.</text>
</comment>
<evidence type="ECO:0000256" key="14">
    <source>
        <dbReference type="ARBA" id="ARBA00029440"/>
    </source>
</evidence>
<organism evidence="17 18">
    <name type="scientific">Neorhizobium galegae bv. officinalis</name>
    <dbReference type="NCBI Taxonomy" id="323656"/>
    <lineage>
        <taxon>Bacteria</taxon>
        <taxon>Pseudomonadati</taxon>
        <taxon>Pseudomonadota</taxon>
        <taxon>Alphaproteobacteria</taxon>
        <taxon>Hyphomicrobiales</taxon>
        <taxon>Rhizobiaceae</taxon>
        <taxon>Rhizobium/Agrobacterium group</taxon>
        <taxon>Neorhizobium</taxon>
    </lineage>
</organism>
<evidence type="ECO:0000256" key="6">
    <source>
        <dbReference type="ARBA" id="ARBA00022643"/>
    </source>
</evidence>
<evidence type="ECO:0000313" key="18">
    <source>
        <dbReference type="Proteomes" id="UP000046176"/>
    </source>
</evidence>
<dbReference type="Proteomes" id="UP000046176">
    <property type="component" value="Unassembled WGS sequence"/>
</dbReference>
<dbReference type="PANTHER" id="PTHR11938">
    <property type="entry name" value="FAD NADPH DEHYDROGENASE/OXIDOREDUCTASE"/>
    <property type="match status" value="1"/>
</dbReference>
<gene>
    <name evidence="17" type="ORF">NGAL_HAMBI1145_43010</name>
</gene>
<keyword evidence="4" id="KW-0028">Amino-acid biosynthesis</keyword>
<keyword evidence="8" id="KW-0315">Glutamine amidotransferase</keyword>
<dbReference type="GO" id="GO:0006537">
    <property type="term" value="P:glutamate biosynthetic process"/>
    <property type="evidence" value="ECO:0007669"/>
    <property type="project" value="UniProtKB-KW"/>
</dbReference>
<dbReference type="GO" id="GO:0051538">
    <property type="term" value="F:3 iron, 4 sulfur cluster binding"/>
    <property type="evidence" value="ECO:0007669"/>
    <property type="project" value="UniProtKB-KW"/>
</dbReference>
<evidence type="ECO:0000256" key="1">
    <source>
        <dbReference type="ARBA" id="ARBA00001917"/>
    </source>
</evidence>
<evidence type="ECO:0000256" key="4">
    <source>
        <dbReference type="ARBA" id="ARBA00022605"/>
    </source>
</evidence>
<dbReference type="PANTHER" id="PTHR11938:SF133">
    <property type="entry name" value="GLUTAMATE SYNTHASE (NADH)"/>
    <property type="match status" value="1"/>
</dbReference>
<keyword evidence="13" id="KW-0003">3Fe-4S</keyword>
<dbReference type="Pfam" id="PF00310">
    <property type="entry name" value="GATase_2"/>
    <property type="match status" value="1"/>
</dbReference>
<dbReference type="Gene3D" id="3.60.20.10">
    <property type="entry name" value="Glutamine Phosphoribosylpyrophosphate, subunit 1, domain 1"/>
    <property type="match status" value="1"/>
</dbReference>
<dbReference type="EMBL" id="CCRH01000013">
    <property type="protein sequence ID" value="CDZ38324.1"/>
    <property type="molecule type" value="Genomic_DNA"/>
</dbReference>
<sequence>MTKTISEISGPAHHAEAPMSGETTARIPFVASGIPARQGLYNPRNEHDACGVGFIAHMKGKKSHQIVKDGLFILENLTHRGAVGADPLMGDGAGILVQIPDRFFREEMAKQGVTLPKAGEYAVGHIFMPRKAEEIEHYKKVIEDVIAEEGQQFLGFRDVPVDNSSLSKAPDIAATEPHHVQVFIGAGKDAATNHDFERKLFLIRKVISNRIYDAFGGVDMGFYPVSLSSSTIVYKGMFLAYQVGAYYKDLADPRFETAVALVHQRFSTNTFPSWKLAHPYRMVAHNGEINTLRGNVNWMAARQASVSSPLFGDDISKLWPISYEGQSDTACFDNALEFLVRGGYSLAHAVMMLIPEAWAGNQSMSK</sequence>
<dbReference type="GO" id="GO:0015930">
    <property type="term" value="F:glutamate synthase activity"/>
    <property type="evidence" value="ECO:0007669"/>
    <property type="project" value="TreeGrafter"/>
</dbReference>
<dbReference type="GO" id="GO:0046872">
    <property type="term" value="F:metal ion binding"/>
    <property type="evidence" value="ECO:0007669"/>
    <property type="project" value="UniProtKB-KW"/>
</dbReference>
<evidence type="ECO:0000256" key="9">
    <source>
        <dbReference type="ARBA" id="ARBA00023002"/>
    </source>
</evidence>
<dbReference type="PROSITE" id="PS51278">
    <property type="entry name" value="GATASE_TYPE_2"/>
    <property type="match status" value="1"/>
</dbReference>
<evidence type="ECO:0000256" key="12">
    <source>
        <dbReference type="ARBA" id="ARBA00023164"/>
    </source>
</evidence>
<evidence type="ECO:0000256" key="3">
    <source>
        <dbReference type="ARBA" id="ARBA00009716"/>
    </source>
</evidence>
<feature type="region of interest" description="Disordered" evidence="15">
    <location>
        <begin position="1"/>
        <end position="21"/>
    </location>
</feature>
<dbReference type="AlphaFoldDB" id="A0A0T7FTH1"/>
<evidence type="ECO:0000313" key="17">
    <source>
        <dbReference type="EMBL" id="CDZ38324.1"/>
    </source>
</evidence>
<evidence type="ECO:0000256" key="10">
    <source>
        <dbReference type="ARBA" id="ARBA00023004"/>
    </source>
</evidence>
<dbReference type="CDD" id="cd00713">
    <property type="entry name" value="GltS"/>
    <property type="match status" value="1"/>
</dbReference>
<keyword evidence="12" id="KW-0314">Glutamate biosynthesis</keyword>
<evidence type="ECO:0000256" key="15">
    <source>
        <dbReference type="SAM" id="MobiDB-lite"/>
    </source>
</evidence>
<name>A0A0T7FTH1_NEOGA</name>
<keyword evidence="9" id="KW-0560">Oxidoreductase</keyword>
<dbReference type="GO" id="GO:0019676">
    <property type="term" value="P:ammonia assimilation cycle"/>
    <property type="evidence" value="ECO:0007669"/>
    <property type="project" value="TreeGrafter"/>
</dbReference>
<evidence type="ECO:0000256" key="11">
    <source>
        <dbReference type="ARBA" id="ARBA00023014"/>
    </source>
</evidence>
<evidence type="ECO:0000256" key="7">
    <source>
        <dbReference type="ARBA" id="ARBA00022723"/>
    </source>
</evidence>
<keyword evidence="11" id="KW-0411">Iron-sulfur</keyword>
<comment type="pathway">
    <text evidence="14">Amino-acid biosynthesis.</text>
</comment>
<keyword evidence="5" id="KW-0285">Flavoprotein</keyword>
<evidence type="ECO:0000256" key="13">
    <source>
        <dbReference type="ARBA" id="ARBA00023291"/>
    </source>
</evidence>
<feature type="domain" description="Glutamine amidotransferase type-2" evidence="16">
    <location>
        <begin position="50"/>
        <end position="366"/>
    </location>
</feature>
<dbReference type="InterPro" id="IPR050711">
    <property type="entry name" value="ET-N_metabolism_enzyme"/>
</dbReference>
<evidence type="ECO:0000259" key="16">
    <source>
        <dbReference type="PROSITE" id="PS51278"/>
    </source>
</evidence>
<dbReference type="InterPro" id="IPR029055">
    <property type="entry name" value="Ntn_hydrolases_N"/>
</dbReference>
<evidence type="ECO:0000256" key="2">
    <source>
        <dbReference type="ARBA" id="ARBA00001927"/>
    </source>
</evidence>
<reference evidence="17 18" key="1">
    <citation type="submission" date="2014-08" db="EMBL/GenBank/DDBJ databases">
        <authorList>
            <person name="Chen Y.-H."/>
        </authorList>
    </citation>
    <scope>NUCLEOTIDE SEQUENCE [LARGE SCALE GENOMIC DNA]</scope>
</reference>
<comment type="cofactor">
    <cofactor evidence="2">
        <name>[3Fe-4S] cluster</name>
        <dbReference type="ChEBI" id="CHEBI:21137"/>
    </cofactor>
</comment>